<dbReference type="Gene3D" id="3.40.50.720">
    <property type="entry name" value="NAD(P)-binding Rossmann-like Domain"/>
    <property type="match status" value="1"/>
</dbReference>
<keyword evidence="4" id="KW-1185">Reference proteome</keyword>
<dbReference type="InterPro" id="IPR008030">
    <property type="entry name" value="NmrA-like"/>
</dbReference>
<proteinExistence type="predicted"/>
<accession>A0ABV4CI98</accession>
<sequence>MTAIGSTTLVLAGTGKTGRRVVAGLEARDVPVRVGSRRADPPFDWEDESTWEPALRGVDAAYAAYYPDAAFPGAARDVGAFAEVAVRCGVRHLVLLADRGSAEAERCEQAVRDSGAEWTVVRVGFITQNFSEAFLADLVRAGTIALPAGDVAEPFTDAEDIADVAVAALTEGGHAGQVHEITGPRLLTFADAVGELSEATGREIRYFPVTREQFLSSLIGRGVSAEYATRLADLMVEVFDGRRAHVTDTVERVLGRPPRDFAEYARDTAATGVWGRPPLSPPAKPDVFGKPEHRSTVPT</sequence>
<dbReference type="EMBL" id="JBGEHV010000022">
    <property type="protein sequence ID" value="MEY8040469.1"/>
    <property type="molecule type" value="Genomic_DNA"/>
</dbReference>
<reference evidence="3 4" key="1">
    <citation type="submission" date="2024-08" db="EMBL/GenBank/DDBJ databases">
        <title>Genome mining of Saccharopolyspora cebuensis PGLac3 from Nigerian medicinal plant.</title>
        <authorList>
            <person name="Ezeobiora C.E."/>
            <person name="Igbokwe N.H."/>
            <person name="Amin D.H."/>
            <person name="Mendie U.E."/>
        </authorList>
    </citation>
    <scope>NUCLEOTIDE SEQUENCE [LARGE SCALE GENOMIC DNA]</scope>
    <source>
        <strain evidence="3 4">PGLac3</strain>
    </source>
</reference>
<evidence type="ECO:0000313" key="3">
    <source>
        <dbReference type="EMBL" id="MEY8040469.1"/>
    </source>
</evidence>
<protein>
    <submittedName>
        <fullName evidence="3">NmrA family transcriptional regulator</fullName>
    </submittedName>
</protein>
<gene>
    <name evidence="3" type="ORF">AB8O55_13765</name>
</gene>
<organism evidence="3 4">
    <name type="scientific">Saccharopolyspora cebuensis</name>
    <dbReference type="NCBI Taxonomy" id="418759"/>
    <lineage>
        <taxon>Bacteria</taxon>
        <taxon>Bacillati</taxon>
        <taxon>Actinomycetota</taxon>
        <taxon>Actinomycetes</taxon>
        <taxon>Pseudonocardiales</taxon>
        <taxon>Pseudonocardiaceae</taxon>
        <taxon>Saccharopolyspora</taxon>
    </lineage>
</organism>
<dbReference type="RefSeq" id="WP_345363373.1">
    <property type="nucleotide sequence ID" value="NZ_BAABII010000010.1"/>
</dbReference>
<dbReference type="PANTHER" id="PTHR43162">
    <property type="match status" value="1"/>
</dbReference>
<name>A0ABV4CI98_9PSEU</name>
<dbReference type="InterPro" id="IPR036291">
    <property type="entry name" value="NAD(P)-bd_dom_sf"/>
</dbReference>
<feature type="compositionally biased region" description="Basic and acidic residues" evidence="1">
    <location>
        <begin position="287"/>
        <end position="299"/>
    </location>
</feature>
<dbReference type="InterPro" id="IPR051604">
    <property type="entry name" value="Ergot_Alk_Oxidoreductase"/>
</dbReference>
<evidence type="ECO:0000259" key="2">
    <source>
        <dbReference type="Pfam" id="PF05368"/>
    </source>
</evidence>
<dbReference type="Pfam" id="PF05368">
    <property type="entry name" value="NmrA"/>
    <property type="match status" value="1"/>
</dbReference>
<comment type="caution">
    <text evidence="3">The sequence shown here is derived from an EMBL/GenBank/DDBJ whole genome shotgun (WGS) entry which is preliminary data.</text>
</comment>
<feature type="region of interest" description="Disordered" evidence="1">
    <location>
        <begin position="272"/>
        <end position="299"/>
    </location>
</feature>
<dbReference type="SUPFAM" id="SSF51735">
    <property type="entry name" value="NAD(P)-binding Rossmann-fold domains"/>
    <property type="match status" value="1"/>
</dbReference>
<dbReference type="PANTHER" id="PTHR43162:SF1">
    <property type="entry name" value="PRESTALK A DIFFERENTIATION PROTEIN A"/>
    <property type="match status" value="1"/>
</dbReference>
<dbReference type="Gene3D" id="3.90.25.10">
    <property type="entry name" value="UDP-galactose 4-epimerase, domain 1"/>
    <property type="match status" value="1"/>
</dbReference>
<evidence type="ECO:0000313" key="4">
    <source>
        <dbReference type="Proteomes" id="UP001564626"/>
    </source>
</evidence>
<dbReference type="Proteomes" id="UP001564626">
    <property type="component" value="Unassembled WGS sequence"/>
</dbReference>
<evidence type="ECO:0000256" key="1">
    <source>
        <dbReference type="SAM" id="MobiDB-lite"/>
    </source>
</evidence>
<feature type="domain" description="NmrA-like" evidence="2">
    <location>
        <begin position="106"/>
        <end position="240"/>
    </location>
</feature>